<dbReference type="RefSeq" id="WP_182622303.1">
    <property type="nucleotide sequence ID" value="NZ_JACIUV010000004.1"/>
</dbReference>
<keyword evidence="1" id="KW-0472">Membrane</keyword>
<sequence>MLNPLKFRVALAQVGEGQMDVEGIHGLQEDAIRELQKEAVDWPRLSKSRAWRPVLVEVAETAAKTATSPSEFERLASEGFDVVHSLAWALNPTLWDTDDDVAALRGWAHRDTSDFIQRKPGTFIYREAIETAIAEYLALPYRVHRLDRLLLDISMAQEIEAFFHEMERGRSTVKYSVWIWLISNVIQAIVGVAIAAGILWFSVANWALLTAAAIVLFVVISGVWSLISFLMAYPKHSRAKAQVAKLSEAMLDPYTALRGAPASTKHIEDRVRVATDAGVVWLAPMIVLLEDIHSRRATI</sequence>
<accession>A0A7W3V0G7</accession>
<keyword evidence="1" id="KW-1133">Transmembrane helix</keyword>
<dbReference type="EMBL" id="JACIUV010000004">
    <property type="protein sequence ID" value="MBB1117233.1"/>
    <property type="molecule type" value="Genomic_DNA"/>
</dbReference>
<feature type="transmembrane region" description="Helical" evidence="1">
    <location>
        <begin position="206"/>
        <end position="233"/>
    </location>
</feature>
<keyword evidence="1" id="KW-0812">Transmembrane</keyword>
<name>A0A7W3V0G7_9GAMM</name>
<protein>
    <submittedName>
        <fullName evidence="2">Uncharacterized protein</fullName>
    </submittedName>
</protein>
<dbReference type="AlphaFoldDB" id="A0A7W3V0G7"/>
<proteinExistence type="predicted"/>
<gene>
    <name evidence="2" type="ORF">H4O09_09260</name>
</gene>
<reference evidence="2 3" key="1">
    <citation type="submission" date="2020-08" db="EMBL/GenBank/DDBJ databases">
        <title>Stenotrophomonas sp. W1S232.</title>
        <authorList>
            <person name="Deng Y."/>
        </authorList>
    </citation>
    <scope>NUCLEOTIDE SEQUENCE [LARGE SCALE GENOMIC DNA]</scope>
    <source>
        <strain evidence="2 3">W1S232</strain>
    </source>
</reference>
<organism evidence="2 3">
    <name type="scientific">Stenotrophomonas koreensis</name>
    <dbReference type="NCBI Taxonomy" id="266128"/>
    <lineage>
        <taxon>Bacteria</taxon>
        <taxon>Pseudomonadati</taxon>
        <taxon>Pseudomonadota</taxon>
        <taxon>Gammaproteobacteria</taxon>
        <taxon>Lysobacterales</taxon>
        <taxon>Lysobacteraceae</taxon>
        <taxon>Stenotrophomonas</taxon>
    </lineage>
</organism>
<evidence type="ECO:0000313" key="3">
    <source>
        <dbReference type="Proteomes" id="UP000550609"/>
    </source>
</evidence>
<evidence type="ECO:0000256" key="1">
    <source>
        <dbReference type="SAM" id="Phobius"/>
    </source>
</evidence>
<feature type="transmembrane region" description="Helical" evidence="1">
    <location>
        <begin position="177"/>
        <end position="200"/>
    </location>
</feature>
<dbReference type="Proteomes" id="UP000550609">
    <property type="component" value="Unassembled WGS sequence"/>
</dbReference>
<comment type="caution">
    <text evidence="2">The sequence shown here is derived from an EMBL/GenBank/DDBJ whole genome shotgun (WGS) entry which is preliminary data.</text>
</comment>
<evidence type="ECO:0000313" key="2">
    <source>
        <dbReference type="EMBL" id="MBB1117233.1"/>
    </source>
</evidence>